<dbReference type="OrthoDB" id="1723335at2759"/>
<dbReference type="PANTHER" id="PTHR31300:SF3">
    <property type="entry name" value="GB|AAD30234.1"/>
    <property type="match status" value="1"/>
</dbReference>
<gene>
    <name evidence="2" type="ORF">Taro_030222</name>
</gene>
<dbReference type="EMBL" id="NMUH01002063">
    <property type="protein sequence ID" value="MQL97530.1"/>
    <property type="molecule type" value="Genomic_DNA"/>
</dbReference>
<sequence length="224" mass="23988">MRVGGPRADVGARLAPVTEEPVAEEDSGQGAGRGRSLRQLIRWRLPLLFQRRNQEHDLRVLLSVLGCPLSPVSAAPLSCQARPDNVSSKAEYIIRQFRATTGSGKMVGAAARSIYASGKLKMATVADAHGSKASAVAGGGHPFYEGCFVLWQMSGMWLSELMVAGRKVAAGSDGAVAWRRTPWLRTHAARGGARPLRRFLQASPPIYKTSSSLASSPPPPRTVF</sequence>
<comment type="caution">
    <text evidence="2">The sequence shown here is derived from an EMBL/GenBank/DDBJ whole genome shotgun (WGS) entry which is preliminary data.</text>
</comment>
<evidence type="ECO:0000313" key="2">
    <source>
        <dbReference type="EMBL" id="MQL97530.1"/>
    </source>
</evidence>
<dbReference type="AlphaFoldDB" id="A0A843VVK0"/>
<protein>
    <submittedName>
        <fullName evidence="2">Uncharacterized protein</fullName>
    </submittedName>
</protein>
<organism evidence="2 3">
    <name type="scientific">Colocasia esculenta</name>
    <name type="common">Wild taro</name>
    <name type="synonym">Arum esculentum</name>
    <dbReference type="NCBI Taxonomy" id="4460"/>
    <lineage>
        <taxon>Eukaryota</taxon>
        <taxon>Viridiplantae</taxon>
        <taxon>Streptophyta</taxon>
        <taxon>Embryophyta</taxon>
        <taxon>Tracheophyta</taxon>
        <taxon>Spermatophyta</taxon>
        <taxon>Magnoliopsida</taxon>
        <taxon>Liliopsida</taxon>
        <taxon>Araceae</taxon>
        <taxon>Aroideae</taxon>
        <taxon>Colocasieae</taxon>
        <taxon>Colocasia</taxon>
    </lineage>
</organism>
<accession>A0A843VVK0</accession>
<evidence type="ECO:0000313" key="3">
    <source>
        <dbReference type="Proteomes" id="UP000652761"/>
    </source>
</evidence>
<proteinExistence type="predicted"/>
<name>A0A843VVK0_COLES</name>
<keyword evidence="3" id="KW-1185">Reference proteome</keyword>
<dbReference type="Pfam" id="PF04788">
    <property type="entry name" value="DUF620"/>
    <property type="match status" value="1"/>
</dbReference>
<dbReference type="Proteomes" id="UP000652761">
    <property type="component" value="Unassembled WGS sequence"/>
</dbReference>
<reference evidence="2" key="1">
    <citation type="submission" date="2017-07" db="EMBL/GenBank/DDBJ databases">
        <title>Taro Niue Genome Assembly and Annotation.</title>
        <authorList>
            <person name="Atibalentja N."/>
            <person name="Keating K."/>
            <person name="Fields C.J."/>
        </authorList>
    </citation>
    <scope>NUCLEOTIDE SEQUENCE</scope>
    <source>
        <strain evidence="2">Niue_2</strain>
        <tissue evidence="2">Leaf</tissue>
    </source>
</reference>
<evidence type="ECO:0000256" key="1">
    <source>
        <dbReference type="SAM" id="MobiDB-lite"/>
    </source>
</evidence>
<dbReference type="InterPro" id="IPR006873">
    <property type="entry name" value="DUF620"/>
</dbReference>
<dbReference type="PANTHER" id="PTHR31300">
    <property type="entry name" value="LIPASE"/>
    <property type="match status" value="1"/>
</dbReference>
<feature type="region of interest" description="Disordered" evidence="1">
    <location>
        <begin position="1"/>
        <end position="33"/>
    </location>
</feature>